<dbReference type="GO" id="GO:0003997">
    <property type="term" value="F:acyl-CoA oxidase activity"/>
    <property type="evidence" value="ECO:0007669"/>
    <property type="project" value="InterPro"/>
</dbReference>
<protein>
    <recommendedName>
        <fullName evidence="14">Acyl-CoA oxidase C-terminal domain-containing protein</fullName>
    </recommendedName>
</protein>
<dbReference type="STRING" id="542762.A0A4S4D2P3"/>
<name>A0A4S4D2P3_CAMSN</name>
<evidence type="ECO:0000256" key="3">
    <source>
        <dbReference type="ARBA" id="ARBA00006288"/>
    </source>
</evidence>
<evidence type="ECO:0000259" key="11">
    <source>
        <dbReference type="Pfam" id="PF22924"/>
    </source>
</evidence>
<dbReference type="Proteomes" id="UP000306102">
    <property type="component" value="Unassembled WGS sequence"/>
</dbReference>
<dbReference type="EMBL" id="SDRB02012848">
    <property type="protein sequence ID" value="THF96550.1"/>
    <property type="molecule type" value="Genomic_DNA"/>
</dbReference>
<feature type="domain" description="Acyl-CoA oxidase C-terminal" evidence="10">
    <location>
        <begin position="589"/>
        <end position="766"/>
    </location>
</feature>
<dbReference type="GO" id="GO:0005777">
    <property type="term" value="C:peroxisome"/>
    <property type="evidence" value="ECO:0007669"/>
    <property type="project" value="UniProtKB-SubCell"/>
</dbReference>
<comment type="subcellular location">
    <subcellularLocation>
        <location evidence="2">Peroxisome</location>
    </subcellularLocation>
</comment>
<dbReference type="Pfam" id="PF22924">
    <property type="entry name" value="ACOX_C_alpha1"/>
    <property type="match status" value="2"/>
</dbReference>
<evidence type="ECO:0000256" key="2">
    <source>
        <dbReference type="ARBA" id="ARBA00004275"/>
    </source>
</evidence>
<dbReference type="FunFam" id="1.20.140.10:FF:000013">
    <property type="entry name" value="Acyl-coenzyme A oxidase"/>
    <property type="match status" value="2"/>
</dbReference>
<evidence type="ECO:0000313" key="13">
    <source>
        <dbReference type="Proteomes" id="UP000306102"/>
    </source>
</evidence>
<feature type="domain" description="Acyl-CoA oxidase C-terminal" evidence="10">
    <location>
        <begin position="307"/>
        <end position="483"/>
    </location>
</feature>
<evidence type="ECO:0000256" key="6">
    <source>
        <dbReference type="ARBA" id="ARBA00022832"/>
    </source>
</evidence>
<evidence type="ECO:0000256" key="9">
    <source>
        <dbReference type="ARBA" id="ARBA00023140"/>
    </source>
</evidence>
<keyword evidence="5" id="KW-0274">FAD</keyword>
<dbReference type="GO" id="GO:0055088">
    <property type="term" value="P:lipid homeostasis"/>
    <property type="evidence" value="ECO:0007669"/>
    <property type="project" value="TreeGrafter"/>
</dbReference>
<dbReference type="InterPro" id="IPR055060">
    <property type="entry name" value="ACOX_C_alpha1"/>
</dbReference>
<keyword evidence="8" id="KW-0443">Lipid metabolism</keyword>
<dbReference type="InterPro" id="IPR002655">
    <property type="entry name" value="Acyl-CoA_oxidase_C"/>
</dbReference>
<dbReference type="Gene3D" id="1.20.140.10">
    <property type="entry name" value="Butyryl-CoA Dehydrogenase, subunit A, domain 3"/>
    <property type="match status" value="4"/>
</dbReference>
<comment type="caution">
    <text evidence="12">The sequence shown here is derived from an EMBL/GenBank/DDBJ whole genome shotgun (WGS) entry which is preliminary data.</text>
</comment>
<evidence type="ECO:0000256" key="5">
    <source>
        <dbReference type="ARBA" id="ARBA00022827"/>
    </source>
</evidence>
<comment type="similarity">
    <text evidence="3">Belongs to the acyl-CoA oxidase family.</text>
</comment>
<evidence type="ECO:0000256" key="8">
    <source>
        <dbReference type="ARBA" id="ARBA00023098"/>
    </source>
</evidence>
<dbReference type="GO" id="GO:0071949">
    <property type="term" value="F:FAD binding"/>
    <property type="evidence" value="ECO:0007669"/>
    <property type="project" value="InterPro"/>
</dbReference>
<comment type="cofactor">
    <cofactor evidence="1">
        <name>FAD</name>
        <dbReference type="ChEBI" id="CHEBI:57692"/>
    </cofactor>
</comment>
<dbReference type="InterPro" id="IPR012258">
    <property type="entry name" value="Acyl-CoA_oxidase"/>
</dbReference>
<keyword evidence="7" id="KW-0560">Oxidoreductase</keyword>
<sequence>MNHNNINVLFFSWRAFYLSHHHRRPPPTSRHAVLAFLAPVLLDFIELKFQGKNVSSFETHQKAIWVAIASLILYCFAYEAKLRLPAYSRVIRRGMVLLGSVSSVSLTSILFPGNGRHVFYLLYALFLASESAVIRHRFQMVWNWVYQRIIGYLLREQRRRMGRAGNRRDLLPRSSVDTCSADLSISRFPIPFVSATLETIVSEAGCFDSSVSLIYIDGIEDCRKLCGGHDYLCTSGLPELFAVYVPACTYEEYNIVLFLWVARFLMKTASQLGSGKKPAGTTSYMGQIEHLMQCRSNVQRAEDWLKPSAILEAFESRAARMSVACAQNLTKFTNPEEGFAELSADLVEAALAHCQLIIVSKFIEKLLQDIPGKGVREQLEALCNIYALFLLHKHQGDFLSTGCITAKQASLANDQLRSLYSQVRPNAIALVDAFNYTNHFLGSILGCYDGNVYPKLYEAAWEDPLNDSVVPEGYHENIRPLLKQNLFVLLICSCCDALDGIEECRKLCGGHGYLCTSGLPELFAVYVPACTYEGDNIVLLLQVARFLMKTASQLGSGKKPAGTTSYMGQIEHLMQCRSNVQRAEDWLKPSAILEAFESRAARMSVACAQNLTKFSNPEEGMVRCFHHCYSSILDQYYLSDALAWFIEKLLQDIPGKGVREQLEALCNIYALFLLNKHQGDFLSTGCITAKQASLANDQLRSLYSQLRPNAIALVDAFNYTDHFFGSILGCYDGNVYPKLYEAAWKDPLNDSVVPEGYHEYIRPLLKQNLCTARL</sequence>
<evidence type="ECO:0000259" key="10">
    <source>
        <dbReference type="Pfam" id="PF01756"/>
    </source>
</evidence>
<feature type="domain" description="Acyl-CoA oxidase C-alpha1" evidence="11">
    <location>
        <begin position="198"/>
        <end position="266"/>
    </location>
</feature>
<dbReference type="PANTHER" id="PTHR10909">
    <property type="entry name" value="ELECTRON TRANSPORT OXIDOREDUCTASE"/>
    <property type="match status" value="1"/>
</dbReference>
<keyword evidence="13" id="KW-1185">Reference proteome</keyword>
<feature type="domain" description="Acyl-CoA oxidase C-alpha1" evidence="11">
    <location>
        <begin position="494"/>
        <end position="548"/>
    </location>
</feature>
<dbReference type="GO" id="GO:0033540">
    <property type="term" value="P:fatty acid beta-oxidation using acyl-CoA oxidase"/>
    <property type="evidence" value="ECO:0007669"/>
    <property type="project" value="TreeGrafter"/>
</dbReference>
<dbReference type="AlphaFoldDB" id="A0A4S4D2P3"/>
<evidence type="ECO:0000256" key="7">
    <source>
        <dbReference type="ARBA" id="ARBA00023002"/>
    </source>
</evidence>
<proteinExistence type="inferred from homology"/>
<evidence type="ECO:0000256" key="1">
    <source>
        <dbReference type="ARBA" id="ARBA00001974"/>
    </source>
</evidence>
<dbReference type="GO" id="GO:0001676">
    <property type="term" value="P:long-chain fatty acid metabolic process"/>
    <property type="evidence" value="ECO:0007669"/>
    <property type="project" value="TreeGrafter"/>
</dbReference>
<evidence type="ECO:0008006" key="14">
    <source>
        <dbReference type="Google" id="ProtNLM"/>
    </source>
</evidence>
<dbReference type="Pfam" id="PF01756">
    <property type="entry name" value="ACOX"/>
    <property type="match status" value="2"/>
</dbReference>
<reference evidence="12 13" key="1">
    <citation type="journal article" date="2018" name="Proc. Natl. Acad. Sci. U.S.A.">
        <title>Draft genome sequence of Camellia sinensis var. sinensis provides insights into the evolution of the tea genome and tea quality.</title>
        <authorList>
            <person name="Wei C."/>
            <person name="Yang H."/>
            <person name="Wang S."/>
            <person name="Zhao J."/>
            <person name="Liu C."/>
            <person name="Gao L."/>
            <person name="Xia E."/>
            <person name="Lu Y."/>
            <person name="Tai Y."/>
            <person name="She G."/>
            <person name="Sun J."/>
            <person name="Cao H."/>
            <person name="Tong W."/>
            <person name="Gao Q."/>
            <person name="Li Y."/>
            <person name="Deng W."/>
            <person name="Jiang X."/>
            <person name="Wang W."/>
            <person name="Chen Q."/>
            <person name="Zhang S."/>
            <person name="Li H."/>
            <person name="Wu J."/>
            <person name="Wang P."/>
            <person name="Li P."/>
            <person name="Shi C."/>
            <person name="Zheng F."/>
            <person name="Jian J."/>
            <person name="Huang B."/>
            <person name="Shan D."/>
            <person name="Shi M."/>
            <person name="Fang C."/>
            <person name="Yue Y."/>
            <person name="Li F."/>
            <person name="Li D."/>
            <person name="Wei S."/>
            <person name="Han B."/>
            <person name="Jiang C."/>
            <person name="Yin Y."/>
            <person name="Xia T."/>
            <person name="Zhang Z."/>
            <person name="Bennetzen J.L."/>
            <person name="Zhao S."/>
            <person name="Wan X."/>
        </authorList>
    </citation>
    <scope>NUCLEOTIDE SEQUENCE [LARGE SCALE GENOMIC DNA]</scope>
    <source>
        <strain evidence="13">cv. Shuchazao</strain>
        <tissue evidence="12">Leaf</tissue>
    </source>
</reference>
<organism evidence="12 13">
    <name type="scientific">Camellia sinensis var. sinensis</name>
    <name type="common">China tea</name>
    <dbReference type="NCBI Taxonomy" id="542762"/>
    <lineage>
        <taxon>Eukaryota</taxon>
        <taxon>Viridiplantae</taxon>
        <taxon>Streptophyta</taxon>
        <taxon>Embryophyta</taxon>
        <taxon>Tracheophyta</taxon>
        <taxon>Spermatophyta</taxon>
        <taxon>Magnoliopsida</taxon>
        <taxon>eudicotyledons</taxon>
        <taxon>Gunneridae</taxon>
        <taxon>Pentapetalae</taxon>
        <taxon>asterids</taxon>
        <taxon>Ericales</taxon>
        <taxon>Theaceae</taxon>
        <taxon>Camellia</taxon>
    </lineage>
</organism>
<dbReference type="PANTHER" id="PTHR10909:SF250">
    <property type="entry name" value="PEROXISOMAL ACYL-COENZYME A OXIDASE 1"/>
    <property type="match status" value="1"/>
</dbReference>
<keyword evidence="9" id="KW-0576">Peroxisome</keyword>
<dbReference type="GO" id="GO:0005504">
    <property type="term" value="F:fatty acid binding"/>
    <property type="evidence" value="ECO:0007669"/>
    <property type="project" value="TreeGrafter"/>
</dbReference>
<evidence type="ECO:0000313" key="12">
    <source>
        <dbReference type="EMBL" id="THF96550.1"/>
    </source>
</evidence>
<dbReference type="SUPFAM" id="SSF47203">
    <property type="entry name" value="Acyl-CoA dehydrogenase C-terminal domain-like"/>
    <property type="match status" value="4"/>
</dbReference>
<keyword evidence="6" id="KW-0276">Fatty acid metabolism</keyword>
<accession>A0A4S4D2P3</accession>
<gene>
    <name evidence="12" type="ORF">TEA_006031</name>
</gene>
<dbReference type="InterPro" id="IPR036250">
    <property type="entry name" value="AcylCo_DH-like_C"/>
</dbReference>
<keyword evidence="4" id="KW-0285">Flavoprotein</keyword>
<evidence type="ECO:0000256" key="4">
    <source>
        <dbReference type="ARBA" id="ARBA00022630"/>
    </source>
</evidence>